<dbReference type="PANTHER" id="PTHR33121">
    <property type="entry name" value="CYCLIC DI-GMP PHOSPHODIESTERASE PDEF"/>
    <property type="match status" value="1"/>
</dbReference>
<dbReference type="GO" id="GO:0007165">
    <property type="term" value="P:signal transduction"/>
    <property type="evidence" value="ECO:0007669"/>
    <property type="project" value="InterPro"/>
</dbReference>
<dbReference type="EMBL" id="PIQH01000004">
    <property type="protein sequence ID" value="RUO80468.1"/>
    <property type="molecule type" value="Genomic_DNA"/>
</dbReference>
<dbReference type="InterPro" id="IPR003660">
    <property type="entry name" value="HAMP_dom"/>
</dbReference>
<keyword evidence="1" id="KW-1133">Transmembrane helix</keyword>
<sequence length="764" mass="85826">MIQRFSTRLAILVVGLLATALLLAFVGIQWATDNQVERTVQRELDVSSRVFTELLDTRASQLQQAAQVLADDFGFRQAVGTGDKETIISALVNHGDRIGTDLMVLQDPSGAEIASTHAVNHLPSLTTMADAMAQETTQLAVIEGQVFQLVTVPVKAPKLIAWATLGFVVNDALASELQRLANADITLYLNQPAKLFASSLAEQPQQQLLQQLRQQSSVTAWQQQQQLAIEQRQLVTLDNNTINVLLSTSMASAKAEFSKLRWQIAVVAVSALLLAIALATWMARSVSEPIRRLSYAANRLREGDYEHAIRSERKDEFGELASTFDQMRVAVSEREKRISYQASHDLLTDLPNRREVIRVLTPRLASRQPSSLLIVNINRFRELNDRVGQKIGDQLLVLVAQRIQHWHKEQLPDQAWLARLGGDEFVILVDSDDQALVDSALENLMQRLQQPWLLDHTDYVMQFSAGAVAIPSDGDDIDSLLRRVQISRRIAVQEKHLWHWYMQGEDEQHMRQLAILQHLKDAVAEQQLNLVLQPKVDCVSGRAVGAEALLRWHHPVLGHVRPDEFIPLAEQSGEIGRLTRWVIVEAFSVLNKAENAGIDMKLSVNLSTVDLLSDTLPKLLSDYVDQFSANPSSLMLEITESAVMQDPENAIERLQQLKQRGFMVSIDDYGTGESSLAQLKRLPVDELKIDRSFVQHLPNDERDQIIVRSTIQLARELGLKTVAEGVEDDASWQLLQSMACAELQGYYFSKPLPIEEFFAWYQSH</sequence>
<dbReference type="InterPro" id="IPR029787">
    <property type="entry name" value="Nucleotide_cyclase"/>
</dbReference>
<reference evidence="5 6" key="1">
    <citation type="journal article" date="2011" name="Front. Microbiol.">
        <title>Genomic signatures of strain selection and enhancement in Bacillus atrophaeus var. globigii, a historical biowarfare simulant.</title>
        <authorList>
            <person name="Gibbons H.S."/>
            <person name="Broomall S.M."/>
            <person name="McNew L.A."/>
            <person name="Daligault H."/>
            <person name="Chapman C."/>
            <person name="Bruce D."/>
            <person name="Karavis M."/>
            <person name="Krepps M."/>
            <person name="McGregor P.A."/>
            <person name="Hong C."/>
            <person name="Park K.H."/>
            <person name="Akmal A."/>
            <person name="Feldman A."/>
            <person name="Lin J.S."/>
            <person name="Chang W.E."/>
            <person name="Higgs B.W."/>
            <person name="Demirev P."/>
            <person name="Lindquist J."/>
            <person name="Liem A."/>
            <person name="Fochler E."/>
            <person name="Read T.D."/>
            <person name="Tapia R."/>
            <person name="Johnson S."/>
            <person name="Bishop-Lilly K.A."/>
            <person name="Detter C."/>
            <person name="Han C."/>
            <person name="Sozhamannan S."/>
            <person name="Rosenzweig C.N."/>
            <person name="Skowronski E.W."/>
        </authorList>
    </citation>
    <scope>NUCLEOTIDE SEQUENCE [LARGE SCALE GENOMIC DNA]</scope>
    <source>
        <strain evidence="5 6">CC-PW-9</strain>
    </source>
</reference>
<dbReference type="PROSITE" id="PS50887">
    <property type="entry name" value="GGDEF"/>
    <property type="match status" value="1"/>
</dbReference>
<dbReference type="InterPro" id="IPR043128">
    <property type="entry name" value="Rev_trsase/Diguanyl_cyclase"/>
</dbReference>
<dbReference type="CDD" id="cd01949">
    <property type="entry name" value="GGDEF"/>
    <property type="match status" value="1"/>
</dbReference>
<feature type="domain" description="GGDEF" evidence="4">
    <location>
        <begin position="368"/>
        <end position="503"/>
    </location>
</feature>
<proteinExistence type="predicted"/>
<dbReference type="Pfam" id="PF00672">
    <property type="entry name" value="HAMP"/>
    <property type="match status" value="1"/>
</dbReference>
<dbReference type="PROSITE" id="PS50883">
    <property type="entry name" value="EAL"/>
    <property type="match status" value="1"/>
</dbReference>
<dbReference type="OrthoDB" id="9804951at2"/>
<dbReference type="AlphaFoldDB" id="A0A432ZRK3"/>
<comment type="caution">
    <text evidence="5">The sequence shown here is derived from an EMBL/GenBank/DDBJ whole genome shotgun (WGS) entry which is preliminary data.</text>
</comment>
<feature type="transmembrane region" description="Helical" evidence="1">
    <location>
        <begin position="262"/>
        <end position="283"/>
    </location>
</feature>
<evidence type="ECO:0000313" key="5">
    <source>
        <dbReference type="EMBL" id="RUO80468.1"/>
    </source>
</evidence>
<dbReference type="RefSeq" id="WP_126841525.1">
    <property type="nucleotide sequence ID" value="NZ_PIQH01000004.1"/>
</dbReference>
<gene>
    <name evidence="5" type="ORF">CWI84_05270</name>
</gene>
<feature type="domain" description="HAMP" evidence="3">
    <location>
        <begin position="284"/>
        <end position="336"/>
    </location>
</feature>
<evidence type="ECO:0000313" key="6">
    <source>
        <dbReference type="Proteomes" id="UP000287996"/>
    </source>
</evidence>
<dbReference type="SMART" id="SM00052">
    <property type="entry name" value="EAL"/>
    <property type="match status" value="1"/>
</dbReference>
<dbReference type="SMART" id="SM00267">
    <property type="entry name" value="GGDEF"/>
    <property type="match status" value="1"/>
</dbReference>
<keyword evidence="1" id="KW-0472">Membrane</keyword>
<name>A0A432ZRK3_9GAMM</name>
<dbReference type="SUPFAM" id="SSF55073">
    <property type="entry name" value="Nucleotide cyclase"/>
    <property type="match status" value="1"/>
</dbReference>
<dbReference type="GO" id="GO:0016020">
    <property type="term" value="C:membrane"/>
    <property type="evidence" value="ECO:0007669"/>
    <property type="project" value="InterPro"/>
</dbReference>
<dbReference type="PROSITE" id="PS50885">
    <property type="entry name" value="HAMP"/>
    <property type="match status" value="1"/>
</dbReference>
<protein>
    <recommendedName>
        <fullName evidence="7">GGDEF domain-containing protein</fullName>
    </recommendedName>
</protein>
<evidence type="ECO:0000256" key="1">
    <source>
        <dbReference type="SAM" id="Phobius"/>
    </source>
</evidence>
<dbReference type="Proteomes" id="UP000287996">
    <property type="component" value="Unassembled WGS sequence"/>
</dbReference>
<dbReference type="Pfam" id="PF00990">
    <property type="entry name" value="GGDEF"/>
    <property type="match status" value="1"/>
</dbReference>
<evidence type="ECO:0000259" key="2">
    <source>
        <dbReference type="PROSITE" id="PS50883"/>
    </source>
</evidence>
<dbReference type="CDD" id="cd06225">
    <property type="entry name" value="HAMP"/>
    <property type="match status" value="1"/>
</dbReference>
<keyword evidence="1" id="KW-0812">Transmembrane</keyword>
<dbReference type="Gene3D" id="3.30.70.270">
    <property type="match status" value="1"/>
</dbReference>
<organism evidence="5 6">
    <name type="scientific">Idiomarina tyrosinivorans</name>
    <dbReference type="NCBI Taxonomy" id="1445662"/>
    <lineage>
        <taxon>Bacteria</taxon>
        <taxon>Pseudomonadati</taxon>
        <taxon>Pseudomonadota</taxon>
        <taxon>Gammaproteobacteria</taxon>
        <taxon>Alteromonadales</taxon>
        <taxon>Idiomarinaceae</taxon>
        <taxon>Idiomarina</taxon>
    </lineage>
</organism>
<dbReference type="InterPro" id="IPR029150">
    <property type="entry name" value="dCache_3"/>
</dbReference>
<dbReference type="Gene3D" id="6.10.340.10">
    <property type="match status" value="1"/>
</dbReference>
<evidence type="ECO:0008006" key="7">
    <source>
        <dbReference type="Google" id="ProtNLM"/>
    </source>
</evidence>
<dbReference type="SUPFAM" id="SSF158472">
    <property type="entry name" value="HAMP domain-like"/>
    <property type="match status" value="1"/>
</dbReference>
<dbReference type="InterPro" id="IPR035919">
    <property type="entry name" value="EAL_sf"/>
</dbReference>
<dbReference type="Pfam" id="PF14827">
    <property type="entry name" value="dCache_3"/>
    <property type="match status" value="1"/>
</dbReference>
<accession>A0A432ZRK3</accession>
<dbReference type="SMART" id="SM00304">
    <property type="entry name" value="HAMP"/>
    <property type="match status" value="1"/>
</dbReference>
<dbReference type="CDD" id="cd01948">
    <property type="entry name" value="EAL"/>
    <property type="match status" value="1"/>
</dbReference>
<dbReference type="PANTHER" id="PTHR33121:SF70">
    <property type="entry name" value="SIGNALING PROTEIN YKOW"/>
    <property type="match status" value="1"/>
</dbReference>
<dbReference type="Gene3D" id="3.20.20.450">
    <property type="entry name" value="EAL domain"/>
    <property type="match status" value="1"/>
</dbReference>
<dbReference type="SUPFAM" id="SSF141868">
    <property type="entry name" value="EAL domain-like"/>
    <property type="match status" value="1"/>
</dbReference>
<evidence type="ECO:0000259" key="4">
    <source>
        <dbReference type="PROSITE" id="PS50887"/>
    </source>
</evidence>
<dbReference type="InterPro" id="IPR050706">
    <property type="entry name" value="Cyclic-di-GMP_PDE-like"/>
</dbReference>
<dbReference type="InterPro" id="IPR000160">
    <property type="entry name" value="GGDEF_dom"/>
</dbReference>
<evidence type="ECO:0000259" key="3">
    <source>
        <dbReference type="PROSITE" id="PS50885"/>
    </source>
</evidence>
<keyword evidence="6" id="KW-1185">Reference proteome</keyword>
<dbReference type="Pfam" id="PF00563">
    <property type="entry name" value="EAL"/>
    <property type="match status" value="1"/>
</dbReference>
<dbReference type="InterPro" id="IPR001633">
    <property type="entry name" value="EAL_dom"/>
</dbReference>
<dbReference type="GO" id="GO:0071111">
    <property type="term" value="F:cyclic-guanylate-specific phosphodiesterase activity"/>
    <property type="evidence" value="ECO:0007669"/>
    <property type="project" value="InterPro"/>
</dbReference>
<feature type="domain" description="EAL" evidence="2">
    <location>
        <begin position="512"/>
        <end position="764"/>
    </location>
</feature>
<dbReference type="NCBIfam" id="TIGR00254">
    <property type="entry name" value="GGDEF"/>
    <property type="match status" value="1"/>
</dbReference>